<name>B4MU75_DROWI</name>
<organism evidence="2 3">
    <name type="scientific">Drosophila willistoni</name>
    <name type="common">Fruit fly</name>
    <dbReference type="NCBI Taxonomy" id="7260"/>
    <lineage>
        <taxon>Eukaryota</taxon>
        <taxon>Metazoa</taxon>
        <taxon>Ecdysozoa</taxon>
        <taxon>Arthropoda</taxon>
        <taxon>Hexapoda</taxon>
        <taxon>Insecta</taxon>
        <taxon>Pterygota</taxon>
        <taxon>Neoptera</taxon>
        <taxon>Endopterygota</taxon>
        <taxon>Diptera</taxon>
        <taxon>Brachycera</taxon>
        <taxon>Muscomorpha</taxon>
        <taxon>Ephydroidea</taxon>
        <taxon>Drosophilidae</taxon>
        <taxon>Drosophila</taxon>
        <taxon>Sophophora</taxon>
    </lineage>
</organism>
<dbReference type="PANTHER" id="PTHR12242:SF46">
    <property type="entry name" value="IP08657P-RELATED"/>
    <property type="match status" value="1"/>
</dbReference>
<feature type="transmembrane region" description="Helical" evidence="1">
    <location>
        <begin position="180"/>
        <end position="200"/>
    </location>
</feature>
<feature type="transmembrane region" description="Helical" evidence="1">
    <location>
        <begin position="44"/>
        <end position="66"/>
    </location>
</feature>
<dbReference type="Pfam" id="PF21534">
    <property type="entry name" value="Rost"/>
    <property type="match status" value="1"/>
</dbReference>
<dbReference type="PhylomeDB" id="B4MU75"/>
<evidence type="ECO:0000256" key="1">
    <source>
        <dbReference type="SAM" id="Phobius"/>
    </source>
</evidence>
<keyword evidence="1" id="KW-0812">Transmembrane</keyword>
<sequence>MLENNNDTCCQIFGKEFQRSKFSLYHEERGVFCRSQWQQGDRSILWLIYRWLFAAFFGISMIMSVVETFYGGRWFIYLTDWGFTLCSYTAIYGAVITTIYYFRPFYFASNSWALKIYWASHFTSTVLALMITLVFWSAVYPSLPDDMGDDVYSFLEHAANSVCMLLDLFMVAYPTRLMHFIFPVIVLTIYCLFSLIYYCAGGTDILGNHFIYEILDWEKPGLAIGSICGCLLLVICLSTLVFWLYRFRLWMHKRCVKPKMEMR</sequence>
<keyword evidence="1" id="KW-0472">Membrane</keyword>
<feature type="transmembrane region" description="Helical" evidence="1">
    <location>
        <begin position="151"/>
        <end position="173"/>
    </location>
</feature>
<keyword evidence="3" id="KW-1185">Reference proteome</keyword>
<dbReference type="STRING" id="7260.B4MU75"/>
<dbReference type="PANTHER" id="PTHR12242">
    <property type="entry name" value="OS02G0130600 PROTEIN-RELATED"/>
    <property type="match status" value="1"/>
</dbReference>
<dbReference type="GO" id="GO:0016020">
    <property type="term" value="C:membrane"/>
    <property type="evidence" value="ECO:0007669"/>
    <property type="project" value="TreeGrafter"/>
</dbReference>
<gene>
    <name evidence="2" type="primary">Dwil\GK23992</name>
    <name evidence="2" type="ORF">Dwil_GK23992</name>
</gene>
<keyword evidence="1" id="KW-1133">Transmembrane helix</keyword>
<dbReference type="eggNOG" id="ENOG502S8CX">
    <property type="taxonomic scope" value="Eukaryota"/>
</dbReference>
<dbReference type="OrthoDB" id="419711at2759"/>
<dbReference type="OMA" id="YFWAGGI"/>
<accession>B4MU75</accession>
<dbReference type="InterPro" id="IPR049352">
    <property type="entry name" value="Rost"/>
</dbReference>
<reference evidence="2 3" key="1">
    <citation type="journal article" date="2007" name="Nature">
        <title>Evolution of genes and genomes on the Drosophila phylogeny.</title>
        <authorList>
            <consortium name="Drosophila 12 Genomes Consortium"/>
            <person name="Clark A.G."/>
            <person name="Eisen M.B."/>
            <person name="Smith D.R."/>
            <person name="Bergman C.M."/>
            <person name="Oliver B."/>
            <person name="Markow T.A."/>
            <person name="Kaufman T.C."/>
            <person name="Kellis M."/>
            <person name="Gelbart W."/>
            <person name="Iyer V.N."/>
            <person name="Pollard D.A."/>
            <person name="Sackton T.B."/>
            <person name="Larracuente A.M."/>
            <person name="Singh N.D."/>
            <person name="Abad J.P."/>
            <person name="Abt D.N."/>
            <person name="Adryan B."/>
            <person name="Aguade M."/>
            <person name="Akashi H."/>
            <person name="Anderson W.W."/>
            <person name="Aquadro C.F."/>
            <person name="Ardell D.H."/>
            <person name="Arguello R."/>
            <person name="Artieri C.G."/>
            <person name="Barbash D.A."/>
            <person name="Barker D."/>
            <person name="Barsanti P."/>
            <person name="Batterham P."/>
            <person name="Batzoglou S."/>
            <person name="Begun D."/>
            <person name="Bhutkar A."/>
            <person name="Blanco E."/>
            <person name="Bosak S.A."/>
            <person name="Bradley R.K."/>
            <person name="Brand A.D."/>
            <person name="Brent M.R."/>
            <person name="Brooks A.N."/>
            <person name="Brown R.H."/>
            <person name="Butlin R.K."/>
            <person name="Caggese C."/>
            <person name="Calvi B.R."/>
            <person name="Bernardo de Carvalho A."/>
            <person name="Caspi A."/>
            <person name="Castrezana S."/>
            <person name="Celniker S.E."/>
            <person name="Chang J.L."/>
            <person name="Chapple C."/>
            <person name="Chatterji S."/>
            <person name="Chinwalla A."/>
            <person name="Civetta A."/>
            <person name="Clifton S.W."/>
            <person name="Comeron J.M."/>
            <person name="Costello J.C."/>
            <person name="Coyne J.A."/>
            <person name="Daub J."/>
            <person name="David R.G."/>
            <person name="Delcher A.L."/>
            <person name="Delehaunty K."/>
            <person name="Do C.B."/>
            <person name="Ebling H."/>
            <person name="Edwards K."/>
            <person name="Eickbush T."/>
            <person name="Evans J.D."/>
            <person name="Filipski A."/>
            <person name="Findeiss S."/>
            <person name="Freyhult E."/>
            <person name="Fulton L."/>
            <person name="Fulton R."/>
            <person name="Garcia A.C."/>
            <person name="Gardiner A."/>
            <person name="Garfield D.A."/>
            <person name="Garvin B.E."/>
            <person name="Gibson G."/>
            <person name="Gilbert D."/>
            <person name="Gnerre S."/>
            <person name="Godfrey J."/>
            <person name="Good R."/>
            <person name="Gotea V."/>
            <person name="Gravely B."/>
            <person name="Greenberg A.J."/>
            <person name="Griffiths-Jones S."/>
            <person name="Gross S."/>
            <person name="Guigo R."/>
            <person name="Gustafson E.A."/>
            <person name="Haerty W."/>
            <person name="Hahn M.W."/>
            <person name="Halligan D.L."/>
            <person name="Halpern A.L."/>
            <person name="Halter G.M."/>
            <person name="Han M.V."/>
            <person name="Heger A."/>
            <person name="Hillier L."/>
            <person name="Hinrichs A.S."/>
            <person name="Holmes I."/>
            <person name="Hoskins R.A."/>
            <person name="Hubisz M.J."/>
            <person name="Hultmark D."/>
            <person name="Huntley M.A."/>
            <person name="Jaffe D.B."/>
            <person name="Jagadeeshan S."/>
            <person name="Jeck W.R."/>
            <person name="Johnson J."/>
            <person name="Jones C.D."/>
            <person name="Jordan W.C."/>
            <person name="Karpen G.H."/>
            <person name="Kataoka E."/>
            <person name="Keightley P.D."/>
            <person name="Kheradpour P."/>
            <person name="Kirkness E.F."/>
            <person name="Koerich L.B."/>
            <person name="Kristiansen K."/>
            <person name="Kudrna D."/>
            <person name="Kulathinal R.J."/>
            <person name="Kumar S."/>
            <person name="Kwok R."/>
            <person name="Lander E."/>
            <person name="Langley C.H."/>
            <person name="Lapoint R."/>
            <person name="Lazzaro B.P."/>
            <person name="Lee S.J."/>
            <person name="Levesque L."/>
            <person name="Li R."/>
            <person name="Lin C.F."/>
            <person name="Lin M.F."/>
            <person name="Lindblad-Toh K."/>
            <person name="Llopart A."/>
            <person name="Long M."/>
            <person name="Low L."/>
            <person name="Lozovsky E."/>
            <person name="Lu J."/>
            <person name="Luo M."/>
            <person name="Machado C.A."/>
            <person name="Makalowski W."/>
            <person name="Marzo M."/>
            <person name="Matsuda M."/>
            <person name="Matzkin L."/>
            <person name="McAllister B."/>
            <person name="McBride C.S."/>
            <person name="McKernan B."/>
            <person name="McKernan K."/>
            <person name="Mendez-Lago M."/>
            <person name="Minx P."/>
            <person name="Mollenhauer M.U."/>
            <person name="Montooth K."/>
            <person name="Mount S.M."/>
            <person name="Mu X."/>
            <person name="Myers E."/>
            <person name="Negre B."/>
            <person name="Newfeld S."/>
            <person name="Nielsen R."/>
            <person name="Noor M.A."/>
            <person name="O'Grady P."/>
            <person name="Pachter L."/>
            <person name="Papaceit M."/>
            <person name="Parisi M.J."/>
            <person name="Parisi M."/>
            <person name="Parts L."/>
            <person name="Pedersen J.S."/>
            <person name="Pesole G."/>
            <person name="Phillippy A.M."/>
            <person name="Ponting C.P."/>
            <person name="Pop M."/>
            <person name="Porcelli D."/>
            <person name="Powell J.R."/>
            <person name="Prohaska S."/>
            <person name="Pruitt K."/>
            <person name="Puig M."/>
            <person name="Quesneville H."/>
            <person name="Ram K.R."/>
            <person name="Rand D."/>
            <person name="Rasmussen M.D."/>
            <person name="Reed L.K."/>
            <person name="Reenan R."/>
            <person name="Reily A."/>
            <person name="Remington K.A."/>
            <person name="Rieger T.T."/>
            <person name="Ritchie M.G."/>
            <person name="Robin C."/>
            <person name="Rogers Y.H."/>
            <person name="Rohde C."/>
            <person name="Rozas J."/>
            <person name="Rubenfield M.J."/>
            <person name="Ruiz A."/>
            <person name="Russo S."/>
            <person name="Salzberg S.L."/>
            <person name="Sanchez-Gracia A."/>
            <person name="Saranga D.J."/>
            <person name="Sato H."/>
            <person name="Schaeffer S.W."/>
            <person name="Schatz M.C."/>
            <person name="Schlenke T."/>
            <person name="Schwartz R."/>
            <person name="Segarra C."/>
            <person name="Singh R.S."/>
            <person name="Sirot L."/>
            <person name="Sirota M."/>
            <person name="Sisneros N.B."/>
            <person name="Smith C.D."/>
            <person name="Smith T.F."/>
            <person name="Spieth J."/>
            <person name="Stage D.E."/>
            <person name="Stark A."/>
            <person name="Stephan W."/>
            <person name="Strausberg R.L."/>
            <person name="Strempel S."/>
            <person name="Sturgill D."/>
            <person name="Sutton G."/>
            <person name="Sutton G.G."/>
            <person name="Tao W."/>
            <person name="Teichmann S."/>
            <person name="Tobari Y.N."/>
            <person name="Tomimura Y."/>
            <person name="Tsolas J.M."/>
            <person name="Valente V.L."/>
            <person name="Venter E."/>
            <person name="Venter J.C."/>
            <person name="Vicario S."/>
            <person name="Vieira F.G."/>
            <person name="Vilella A.J."/>
            <person name="Villasante A."/>
            <person name="Walenz B."/>
            <person name="Wang J."/>
            <person name="Wasserman M."/>
            <person name="Watts T."/>
            <person name="Wilson D."/>
            <person name="Wilson R.K."/>
            <person name="Wing R.A."/>
            <person name="Wolfner M.F."/>
            <person name="Wong A."/>
            <person name="Wong G.K."/>
            <person name="Wu C.I."/>
            <person name="Wu G."/>
            <person name="Yamamoto D."/>
            <person name="Yang H.P."/>
            <person name="Yang S.P."/>
            <person name="Yorke J.A."/>
            <person name="Yoshida K."/>
            <person name="Zdobnov E."/>
            <person name="Zhang P."/>
            <person name="Zhang Y."/>
            <person name="Zimin A.V."/>
            <person name="Baldwin J."/>
            <person name="Abdouelleil A."/>
            <person name="Abdulkadir J."/>
            <person name="Abebe A."/>
            <person name="Abera B."/>
            <person name="Abreu J."/>
            <person name="Acer S.C."/>
            <person name="Aftuck L."/>
            <person name="Alexander A."/>
            <person name="An P."/>
            <person name="Anderson E."/>
            <person name="Anderson S."/>
            <person name="Arachi H."/>
            <person name="Azer M."/>
            <person name="Bachantsang P."/>
            <person name="Barry A."/>
            <person name="Bayul T."/>
            <person name="Berlin A."/>
            <person name="Bessette D."/>
            <person name="Bloom T."/>
            <person name="Blye J."/>
            <person name="Boguslavskiy L."/>
            <person name="Bonnet C."/>
            <person name="Boukhgalter B."/>
            <person name="Bourzgui I."/>
            <person name="Brown A."/>
            <person name="Cahill P."/>
            <person name="Channer S."/>
            <person name="Cheshatsang Y."/>
            <person name="Chuda L."/>
            <person name="Citroen M."/>
            <person name="Collymore A."/>
            <person name="Cooke P."/>
            <person name="Costello M."/>
            <person name="D'Aco K."/>
            <person name="Daza R."/>
            <person name="De Haan G."/>
            <person name="DeGray S."/>
            <person name="DeMaso C."/>
            <person name="Dhargay N."/>
            <person name="Dooley K."/>
            <person name="Dooley E."/>
            <person name="Doricent M."/>
            <person name="Dorje P."/>
            <person name="Dorjee K."/>
            <person name="Dupes A."/>
            <person name="Elong R."/>
            <person name="Falk J."/>
            <person name="Farina A."/>
            <person name="Faro S."/>
            <person name="Ferguson D."/>
            <person name="Fisher S."/>
            <person name="Foley C.D."/>
            <person name="Franke A."/>
            <person name="Friedrich D."/>
            <person name="Gadbois L."/>
            <person name="Gearin G."/>
            <person name="Gearin C.R."/>
            <person name="Giannoukos G."/>
            <person name="Goode T."/>
            <person name="Graham J."/>
            <person name="Grandbois E."/>
            <person name="Grewal S."/>
            <person name="Gyaltsen K."/>
            <person name="Hafez N."/>
            <person name="Hagos B."/>
            <person name="Hall J."/>
            <person name="Henson C."/>
            <person name="Hollinger A."/>
            <person name="Honan T."/>
            <person name="Huard M.D."/>
            <person name="Hughes L."/>
            <person name="Hurhula B."/>
            <person name="Husby M.E."/>
            <person name="Kamat A."/>
            <person name="Kanga B."/>
            <person name="Kashin S."/>
            <person name="Khazanovich D."/>
            <person name="Kisner P."/>
            <person name="Lance K."/>
            <person name="Lara M."/>
            <person name="Lee W."/>
            <person name="Lennon N."/>
            <person name="Letendre F."/>
            <person name="LeVine R."/>
            <person name="Lipovsky A."/>
            <person name="Liu X."/>
            <person name="Liu J."/>
            <person name="Liu S."/>
            <person name="Lokyitsang T."/>
            <person name="Lokyitsang Y."/>
            <person name="Lubonja R."/>
            <person name="Lui A."/>
            <person name="MacDonald P."/>
            <person name="Magnisalis V."/>
            <person name="Maru K."/>
            <person name="Matthews C."/>
            <person name="McCusker W."/>
            <person name="McDonough S."/>
            <person name="Mehta T."/>
            <person name="Meldrim J."/>
            <person name="Meneus L."/>
            <person name="Mihai O."/>
            <person name="Mihalev A."/>
            <person name="Mihova T."/>
            <person name="Mittelman R."/>
            <person name="Mlenga V."/>
            <person name="Montmayeur A."/>
            <person name="Mulrain L."/>
            <person name="Navidi A."/>
            <person name="Naylor J."/>
            <person name="Negash T."/>
            <person name="Nguyen T."/>
            <person name="Nguyen N."/>
            <person name="Nicol R."/>
            <person name="Norbu C."/>
            <person name="Norbu N."/>
            <person name="Novod N."/>
            <person name="O'Neill B."/>
            <person name="Osman S."/>
            <person name="Markiewicz E."/>
            <person name="Oyono O.L."/>
            <person name="Patti C."/>
            <person name="Phunkhang P."/>
            <person name="Pierre F."/>
            <person name="Priest M."/>
            <person name="Raghuraman S."/>
            <person name="Rege F."/>
            <person name="Reyes R."/>
            <person name="Rise C."/>
            <person name="Rogov P."/>
            <person name="Ross K."/>
            <person name="Ryan E."/>
            <person name="Settipalli S."/>
            <person name="Shea T."/>
            <person name="Sherpa N."/>
            <person name="Shi L."/>
            <person name="Shih D."/>
            <person name="Sparrow T."/>
            <person name="Spaulding J."/>
            <person name="Stalker J."/>
            <person name="Stange-Thomann N."/>
            <person name="Stavropoulos S."/>
            <person name="Stone C."/>
            <person name="Strader C."/>
            <person name="Tesfaye S."/>
            <person name="Thomson T."/>
            <person name="Thoulutsang Y."/>
            <person name="Thoulutsang D."/>
            <person name="Topham K."/>
            <person name="Topping I."/>
            <person name="Tsamla T."/>
            <person name="Vassiliev H."/>
            <person name="Vo A."/>
            <person name="Wangchuk T."/>
            <person name="Wangdi T."/>
            <person name="Weiand M."/>
            <person name="Wilkinson J."/>
            <person name="Wilson A."/>
            <person name="Yadav S."/>
            <person name="Young G."/>
            <person name="Yu Q."/>
            <person name="Zembek L."/>
            <person name="Zhong D."/>
            <person name="Zimmer A."/>
            <person name="Zwirko Z."/>
            <person name="Jaffe D.B."/>
            <person name="Alvarez P."/>
            <person name="Brockman W."/>
            <person name="Butler J."/>
            <person name="Chin C."/>
            <person name="Gnerre S."/>
            <person name="Grabherr M."/>
            <person name="Kleber M."/>
            <person name="Mauceli E."/>
            <person name="MacCallum I."/>
        </authorList>
    </citation>
    <scope>NUCLEOTIDE SEQUENCE [LARGE SCALE GENOMIC DNA]</scope>
    <source>
        <strain evidence="3">Tucson 14030-0811.24</strain>
    </source>
</reference>
<dbReference type="InParanoid" id="B4MU75"/>
<dbReference type="HOGENOM" id="CLU_066320_1_0_1"/>
<feature type="transmembrane region" description="Helical" evidence="1">
    <location>
        <begin position="220"/>
        <end position="245"/>
    </location>
</feature>
<proteinExistence type="predicted"/>
<feature type="transmembrane region" description="Helical" evidence="1">
    <location>
        <begin position="81"/>
        <end position="102"/>
    </location>
</feature>
<dbReference type="Proteomes" id="UP000007798">
    <property type="component" value="Unassembled WGS sequence"/>
</dbReference>
<protein>
    <submittedName>
        <fullName evidence="2">Uncharacterized protein</fullName>
    </submittedName>
</protein>
<feature type="transmembrane region" description="Helical" evidence="1">
    <location>
        <begin position="114"/>
        <end position="139"/>
    </location>
</feature>
<dbReference type="AlphaFoldDB" id="B4MU75"/>
<dbReference type="EMBL" id="CH963852">
    <property type="protein sequence ID" value="EDW75664.1"/>
    <property type="molecule type" value="Genomic_DNA"/>
</dbReference>
<evidence type="ECO:0000313" key="2">
    <source>
        <dbReference type="EMBL" id="EDW75664.1"/>
    </source>
</evidence>
<evidence type="ECO:0000313" key="3">
    <source>
        <dbReference type="Proteomes" id="UP000007798"/>
    </source>
</evidence>